<keyword evidence="4" id="KW-0961">Cell wall biogenesis/degradation</keyword>
<proteinExistence type="inferred from homology"/>
<reference evidence="6" key="1">
    <citation type="submission" date="2020-10" db="EMBL/GenBank/DDBJ databases">
        <authorList>
            <person name="Han B."/>
            <person name="Lu T."/>
            <person name="Zhao Q."/>
            <person name="Huang X."/>
            <person name="Zhao Y."/>
        </authorList>
    </citation>
    <scope>NUCLEOTIDE SEQUENCE</scope>
</reference>
<keyword evidence="3 4" id="KW-0808">Transferase</keyword>
<dbReference type="SUPFAM" id="SSF53448">
    <property type="entry name" value="Nucleotide-diphospho-sugar transferases"/>
    <property type="match status" value="1"/>
</dbReference>
<feature type="compositionally biased region" description="Basic and acidic residues" evidence="5">
    <location>
        <begin position="16"/>
        <end position="27"/>
    </location>
</feature>
<dbReference type="Proteomes" id="UP000604825">
    <property type="component" value="Unassembled WGS sequence"/>
</dbReference>
<dbReference type="GO" id="GO:0071555">
    <property type="term" value="P:cell wall organization"/>
    <property type="evidence" value="ECO:0007669"/>
    <property type="project" value="UniProtKB-KW"/>
</dbReference>
<dbReference type="PANTHER" id="PTHR32116">
    <property type="entry name" value="GALACTURONOSYLTRANSFERASE 4-RELATED"/>
    <property type="match status" value="1"/>
</dbReference>
<feature type="compositionally biased region" description="Polar residues" evidence="5">
    <location>
        <begin position="109"/>
        <end position="118"/>
    </location>
</feature>
<keyword evidence="3 4" id="KW-0328">Glycosyltransferase</keyword>
<evidence type="ECO:0000256" key="4">
    <source>
        <dbReference type="RuleBase" id="RU362027"/>
    </source>
</evidence>
<dbReference type="InterPro" id="IPR029044">
    <property type="entry name" value="Nucleotide-diphossugar_trans"/>
</dbReference>
<evidence type="ECO:0000256" key="5">
    <source>
        <dbReference type="SAM" id="MobiDB-lite"/>
    </source>
</evidence>
<dbReference type="GO" id="GO:0045489">
    <property type="term" value="P:pectin biosynthetic process"/>
    <property type="evidence" value="ECO:0007669"/>
    <property type="project" value="UniProtKB-UniPathway"/>
</dbReference>
<name>A0A811PZM6_9POAL</name>
<dbReference type="GO" id="GO:0000139">
    <property type="term" value="C:Golgi membrane"/>
    <property type="evidence" value="ECO:0007669"/>
    <property type="project" value="UniProtKB-SubCell"/>
</dbReference>
<comment type="subcellular location">
    <subcellularLocation>
        <location evidence="4">Golgi apparatus membrane</location>
        <topology evidence="4">Single-pass type II membrane protein</topology>
    </subcellularLocation>
</comment>
<comment type="pathway">
    <text evidence="1 4">Glycan metabolism; pectin biosynthesis.</text>
</comment>
<feature type="compositionally biased region" description="Basic and acidic residues" evidence="5">
    <location>
        <begin position="91"/>
        <end position="101"/>
    </location>
</feature>
<dbReference type="InterPro" id="IPR002495">
    <property type="entry name" value="Glyco_trans_8"/>
</dbReference>
<organism evidence="6 7">
    <name type="scientific">Miscanthus lutarioriparius</name>
    <dbReference type="NCBI Taxonomy" id="422564"/>
    <lineage>
        <taxon>Eukaryota</taxon>
        <taxon>Viridiplantae</taxon>
        <taxon>Streptophyta</taxon>
        <taxon>Embryophyta</taxon>
        <taxon>Tracheophyta</taxon>
        <taxon>Spermatophyta</taxon>
        <taxon>Magnoliopsida</taxon>
        <taxon>Liliopsida</taxon>
        <taxon>Poales</taxon>
        <taxon>Poaceae</taxon>
        <taxon>PACMAD clade</taxon>
        <taxon>Panicoideae</taxon>
        <taxon>Andropogonodae</taxon>
        <taxon>Andropogoneae</taxon>
        <taxon>Saccharinae</taxon>
        <taxon>Miscanthus</taxon>
    </lineage>
</organism>
<dbReference type="GO" id="GO:0047262">
    <property type="term" value="F:polygalacturonate 4-alpha-galacturonosyltransferase activity"/>
    <property type="evidence" value="ECO:0007669"/>
    <property type="project" value="InterPro"/>
</dbReference>
<evidence type="ECO:0000256" key="1">
    <source>
        <dbReference type="ARBA" id="ARBA00004877"/>
    </source>
</evidence>
<dbReference type="Pfam" id="PF25557">
    <property type="entry name" value="GAUT_1"/>
    <property type="match status" value="1"/>
</dbReference>
<dbReference type="Gene3D" id="3.90.550.10">
    <property type="entry name" value="Spore Coat Polysaccharide Biosynthesis Protein SpsA, Chain A"/>
    <property type="match status" value="1"/>
</dbReference>
<evidence type="ECO:0000313" key="7">
    <source>
        <dbReference type="Proteomes" id="UP000604825"/>
    </source>
</evidence>
<sequence>MDYDTELGHDGVSQLDDDRRSVSDRSSESTVSNDNVLWNGEEMKEVESHDPVKRERVDDITTARKQISHGGDVEVRRHKATTMHGNSSGSLKKENTVDRSSKQFAGATSEGSDSKAVTHSINRHASLPDATIRTIKDQLRRARTYIRLLPSRGRHAFVRDLRRKMRDVQQALGDATSDRWLPKNVSGKIRAMELALTKNPTRHVFHIVTDKHNYAAMRMWFLANPIGKIAIQDLSNLWSIDLKGKVNGAVHTCGATFHRFDRYLNFSNPLIARQFDQRACGWAYGMNMFDLSEWRKQDITDVYHYWQNMNANRQLWKLGTLPAGLVTFWNRTFPLDRSWHLLGLGYKPNVDQRDIERAAVLHYNGNRKPWLEIGLPRYRKFWSKYVNFDHAFLRECNIHP</sequence>
<gene>
    <name evidence="6" type="ORF">NCGR_LOCUS32917</name>
</gene>
<dbReference type="EC" id="2.4.1.-" evidence="4"/>
<evidence type="ECO:0000256" key="3">
    <source>
        <dbReference type="ARBA" id="ARBA00022676"/>
    </source>
</evidence>
<comment type="caution">
    <text evidence="6">The sequence shown here is derived from an EMBL/GenBank/DDBJ whole genome shotgun (WGS) entry which is preliminary data.</text>
</comment>
<dbReference type="InterPro" id="IPR029993">
    <property type="entry name" value="GAUT"/>
</dbReference>
<evidence type="ECO:0000313" key="6">
    <source>
        <dbReference type="EMBL" id="CAD6249063.1"/>
    </source>
</evidence>
<dbReference type="PANTHER" id="PTHR32116:SF59">
    <property type="entry name" value="HEXOSYLTRANSFERASE"/>
    <property type="match status" value="1"/>
</dbReference>
<dbReference type="OrthoDB" id="411524at2759"/>
<dbReference type="UniPathway" id="UPA00845"/>
<feature type="compositionally biased region" description="Basic and acidic residues" evidence="5">
    <location>
        <begin position="41"/>
        <end position="62"/>
    </location>
</feature>
<evidence type="ECO:0000256" key="2">
    <source>
        <dbReference type="ARBA" id="ARBA00006351"/>
    </source>
</evidence>
<dbReference type="Pfam" id="PF01501">
    <property type="entry name" value="Glyco_transf_8"/>
    <property type="match status" value="1"/>
</dbReference>
<protein>
    <recommendedName>
        <fullName evidence="4">Hexosyltransferase</fullName>
        <ecNumber evidence="4">2.4.1.-</ecNumber>
    </recommendedName>
</protein>
<dbReference type="AlphaFoldDB" id="A0A811PZM6"/>
<accession>A0A811PZM6</accession>
<feature type="region of interest" description="Disordered" evidence="5">
    <location>
        <begin position="1"/>
        <end position="118"/>
    </location>
</feature>
<keyword evidence="7" id="KW-1185">Reference proteome</keyword>
<keyword evidence="4" id="KW-0333">Golgi apparatus</keyword>
<dbReference type="EMBL" id="CAJGYO010000008">
    <property type="protein sequence ID" value="CAD6249063.1"/>
    <property type="molecule type" value="Genomic_DNA"/>
</dbReference>
<comment type="similarity">
    <text evidence="2 4">Belongs to the glycosyltransferase 8 family.</text>
</comment>